<reference evidence="1" key="1">
    <citation type="submission" date="2021-10" db="EMBL/GenBank/DDBJ databases">
        <authorList>
            <person name="Piombo E."/>
        </authorList>
    </citation>
    <scope>NUCLEOTIDE SEQUENCE</scope>
</reference>
<dbReference type="Proteomes" id="UP000754883">
    <property type="component" value="Unassembled WGS sequence"/>
</dbReference>
<accession>A0A9N9TZJ9</accession>
<comment type="caution">
    <text evidence="1">The sequence shown here is derived from an EMBL/GenBank/DDBJ whole genome shotgun (WGS) entry which is preliminary data.</text>
</comment>
<protein>
    <recommendedName>
        <fullName evidence="3">Adenylosuccinate synthetase</fullName>
    </recommendedName>
</protein>
<evidence type="ECO:0008006" key="3">
    <source>
        <dbReference type="Google" id="ProtNLM"/>
    </source>
</evidence>
<name>A0A9N9TZJ9_9HYPO</name>
<proteinExistence type="predicted"/>
<keyword evidence="2" id="KW-1185">Reference proteome</keyword>
<gene>
    <name evidence="1" type="ORF">CBYS24578_00000717</name>
</gene>
<evidence type="ECO:0000313" key="1">
    <source>
        <dbReference type="EMBL" id="CAG9971829.1"/>
    </source>
</evidence>
<organism evidence="1 2">
    <name type="scientific">Clonostachys byssicola</name>
    <dbReference type="NCBI Taxonomy" id="160290"/>
    <lineage>
        <taxon>Eukaryota</taxon>
        <taxon>Fungi</taxon>
        <taxon>Dikarya</taxon>
        <taxon>Ascomycota</taxon>
        <taxon>Pezizomycotina</taxon>
        <taxon>Sordariomycetes</taxon>
        <taxon>Hypocreomycetidae</taxon>
        <taxon>Hypocreales</taxon>
        <taxon>Bionectriaceae</taxon>
        <taxon>Clonostachys</taxon>
    </lineage>
</organism>
<evidence type="ECO:0000313" key="2">
    <source>
        <dbReference type="Proteomes" id="UP000754883"/>
    </source>
</evidence>
<sequence>MTIDIILGAQWGDEGVGPRFEPNTTRHPKTNDTKGKLVDIQSRDAQLVCRAASKGGWGLLQVKNGPASKLWKAIDL</sequence>
<dbReference type="EMBL" id="CABFNO020001240">
    <property type="protein sequence ID" value="CAG9971829.1"/>
    <property type="molecule type" value="Genomic_DNA"/>
</dbReference>
<dbReference type="OrthoDB" id="10265645at2759"/>
<dbReference type="AlphaFoldDB" id="A0A9N9TZJ9"/>